<dbReference type="AlphaFoldDB" id="A0AAE0FXV3"/>
<evidence type="ECO:0000256" key="1">
    <source>
        <dbReference type="SAM" id="MobiDB-lite"/>
    </source>
</evidence>
<evidence type="ECO:0000313" key="3">
    <source>
        <dbReference type="Proteomes" id="UP001190700"/>
    </source>
</evidence>
<reference evidence="2 3" key="1">
    <citation type="journal article" date="2015" name="Genome Biol. Evol.">
        <title>Comparative Genomics of a Bacterivorous Green Alga Reveals Evolutionary Causalities and Consequences of Phago-Mixotrophic Mode of Nutrition.</title>
        <authorList>
            <person name="Burns J.A."/>
            <person name="Paasch A."/>
            <person name="Narechania A."/>
            <person name="Kim E."/>
        </authorList>
    </citation>
    <scope>NUCLEOTIDE SEQUENCE [LARGE SCALE GENOMIC DNA]</scope>
    <source>
        <strain evidence="2 3">PLY_AMNH</strain>
    </source>
</reference>
<evidence type="ECO:0000313" key="2">
    <source>
        <dbReference type="EMBL" id="KAK3267864.1"/>
    </source>
</evidence>
<comment type="caution">
    <text evidence="2">The sequence shown here is derived from an EMBL/GenBank/DDBJ whole genome shotgun (WGS) entry which is preliminary data.</text>
</comment>
<feature type="region of interest" description="Disordered" evidence="1">
    <location>
        <begin position="152"/>
        <end position="175"/>
    </location>
</feature>
<feature type="compositionally biased region" description="Polar residues" evidence="1">
    <location>
        <begin position="152"/>
        <end position="167"/>
    </location>
</feature>
<feature type="compositionally biased region" description="Low complexity" evidence="1">
    <location>
        <begin position="320"/>
        <end position="337"/>
    </location>
</feature>
<gene>
    <name evidence="2" type="ORF">CYMTET_23606</name>
</gene>
<accession>A0AAE0FXV3</accession>
<protein>
    <submittedName>
        <fullName evidence="2">Uncharacterized protein</fullName>
    </submittedName>
</protein>
<feature type="region of interest" description="Disordered" evidence="1">
    <location>
        <begin position="285"/>
        <end position="402"/>
    </location>
</feature>
<sequence length="436" mass="46311">MDYDLDTREWTSSFRNPTGNLSSFEPLNASQLAPHLYRNETARLSTLSAGLRAASPSQAVRDQENIGNVRSLRQQVERESTYKSYSGEDDLSRYRLHSVGKLYDESPYVRKELFRAPVGGPGTRSSNTLDSEKADGGSPGLTVLRELEQSISSIRSPVPQSASQKMSSAREDPARETMKDAMGTAVSAWMSFWDGIRVEKEFRLTSTSAEVADEPGFDDADPEFPGPTQFGPSILSEGASMLGHFANPTRALFTASLYNTAAKAPSVMLDNQLHDAESVISADSSVIAPGSMPPSAPPSISDLPPAPLPPPNSAPHVPRSRAGSVASVASSHMSGSAIVSPRGRSLTAVPKQKSPRRGTVSISSLQKIPEGPGGDTGSQSGMPSSDTRARAATMAAGRRERRVSLADTVKFSGGRTSTYDAVPKTESALLVAASVL</sequence>
<organism evidence="2 3">
    <name type="scientific">Cymbomonas tetramitiformis</name>
    <dbReference type="NCBI Taxonomy" id="36881"/>
    <lineage>
        <taxon>Eukaryota</taxon>
        <taxon>Viridiplantae</taxon>
        <taxon>Chlorophyta</taxon>
        <taxon>Pyramimonadophyceae</taxon>
        <taxon>Pyramimonadales</taxon>
        <taxon>Pyramimonadaceae</taxon>
        <taxon>Cymbomonas</taxon>
    </lineage>
</organism>
<keyword evidence="3" id="KW-1185">Reference proteome</keyword>
<dbReference type="Proteomes" id="UP001190700">
    <property type="component" value="Unassembled WGS sequence"/>
</dbReference>
<feature type="region of interest" description="Disordered" evidence="1">
    <location>
        <begin position="115"/>
        <end position="140"/>
    </location>
</feature>
<name>A0AAE0FXV3_9CHLO</name>
<feature type="compositionally biased region" description="Pro residues" evidence="1">
    <location>
        <begin position="304"/>
        <end position="313"/>
    </location>
</feature>
<dbReference type="EMBL" id="LGRX02012159">
    <property type="protein sequence ID" value="KAK3267864.1"/>
    <property type="molecule type" value="Genomic_DNA"/>
</dbReference>
<proteinExistence type="predicted"/>
<feature type="compositionally biased region" description="Polar residues" evidence="1">
    <location>
        <begin position="377"/>
        <end position="386"/>
    </location>
</feature>